<dbReference type="GO" id="GO:0032259">
    <property type="term" value="P:methylation"/>
    <property type="evidence" value="ECO:0007669"/>
    <property type="project" value="UniProtKB-KW"/>
</dbReference>
<comment type="pathway">
    <text evidence="5">Quinol/quinone metabolism; menaquinone biosynthesis; menaquinol from 1,4-dihydroxy-2-naphthoate: step 2/2.</text>
</comment>
<keyword evidence="4 5" id="KW-0949">S-adenosyl-L-methionine</keyword>
<organism evidence="6 7">
    <name type="scientific">Duncaniella muris</name>
    <dbReference type="NCBI Taxonomy" id="2094150"/>
    <lineage>
        <taxon>Bacteria</taxon>
        <taxon>Pseudomonadati</taxon>
        <taxon>Bacteroidota</taxon>
        <taxon>Bacteroidia</taxon>
        <taxon>Bacteroidales</taxon>
        <taxon>Muribaculaceae</taxon>
        <taxon>Duncaniella</taxon>
    </lineage>
</organism>
<keyword evidence="2 5" id="KW-0489">Methyltransferase</keyword>
<evidence type="ECO:0000313" key="6">
    <source>
        <dbReference type="EMBL" id="PWB02630.1"/>
    </source>
</evidence>
<keyword evidence="1 5" id="KW-0474">Menaquinone biosynthesis</keyword>
<dbReference type="PROSITE" id="PS51608">
    <property type="entry name" value="SAM_MT_UBIE"/>
    <property type="match status" value="1"/>
</dbReference>
<keyword evidence="7" id="KW-1185">Reference proteome</keyword>
<dbReference type="PANTHER" id="PTHR43591:SF24">
    <property type="entry name" value="2-METHOXY-6-POLYPRENYL-1,4-BENZOQUINOL METHYLASE, MITOCHONDRIAL"/>
    <property type="match status" value="1"/>
</dbReference>
<comment type="caution">
    <text evidence="5">Lacks conserved residue(s) required for the propagation of feature annotation.</text>
</comment>
<dbReference type="GO" id="GO:0043770">
    <property type="term" value="F:demethylmenaquinone methyltransferase activity"/>
    <property type="evidence" value="ECO:0007669"/>
    <property type="project" value="UniProtKB-UniRule"/>
</dbReference>
<feature type="binding site" evidence="5">
    <location>
        <begin position="95"/>
        <end position="96"/>
    </location>
    <ligand>
        <name>S-adenosyl-L-methionine</name>
        <dbReference type="ChEBI" id="CHEBI:59789"/>
    </ligand>
</feature>
<protein>
    <recommendedName>
        <fullName evidence="5">Demethylmenaquinone methyltransferase</fullName>
        <ecNumber evidence="5">2.1.1.163</ecNumber>
    </recommendedName>
</protein>
<feature type="binding site" evidence="5">
    <location>
        <position position="67"/>
    </location>
    <ligand>
        <name>S-adenosyl-L-methionine</name>
        <dbReference type="ChEBI" id="CHEBI:59789"/>
    </ligand>
</feature>
<comment type="catalytic activity">
    <reaction evidence="5">
        <text>a 2-demethylmenaquinol + S-adenosyl-L-methionine = a menaquinol + S-adenosyl-L-homocysteine + H(+)</text>
        <dbReference type="Rhea" id="RHEA:42640"/>
        <dbReference type="Rhea" id="RHEA-COMP:9539"/>
        <dbReference type="Rhea" id="RHEA-COMP:9563"/>
        <dbReference type="ChEBI" id="CHEBI:15378"/>
        <dbReference type="ChEBI" id="CHEBI:18151"/>
        <dbReference type="ChEBI" id="CHEBI:55437"/>
        <dbReference type="ChEBI" id="CHEBI:57856"/>
        <dbReference type="ChEBI" id="CHEBI:59789"/>
        <dbReference type="EC" id="2.1.1.163"/>
    </reaction>
</comment>
<dbReference type="EMBL" id="PUEC01000011">
    <property type="protein sequence ID" value="PWB02630.1"/>
    <property type="molecule type" value="Genomic_DNA"/>
</dbReference>
<dbReference type="UniPathway" id="UPA00079">
    <property type="reaction ID" value="UER00169"/>
</dbReference>
<comment type="caution">
    <text evidence="6">The sequence shown here is derived from an EMBL/GenBank/DDBJ whole genome shotgun (WGS) entry which is preliminary data.</text>
</comment>
<feature type="binding site" evidence="5">
    <location>
        <position position="47"/>
    </location>
    <ligand>
        <name>S-adenosyl-L-methionine</name>
        <dbReference type="ChEBI" id="CHEBI:59789"/>
    </ligand>
</feature>
<dbReference type="PROSITE" id="PS01184">
    <property type="entry name" value="UBIE_2"/>
    <property type="match status" value="1"/>
</dbReference>
<dbReference type="InterPro" id="IPR023576">
    <property type="entry name" value="UbiE/COQ5_MeTrFase_CS"/>
</dbReference>
<evidence type="ECO:0000256" key="4">
    <source>
        <dbReference type="ARBA" id="ARBA00022691"/>
    </source>
</evidence>
<dbReference type="NCBIfam" id="NF001244">
    <property type="entry name" value="PRK00216.1-5"/>
    <property type="match status" value="1"/>
</dbReference>
<keyword evidence="3 5" id="KW-0808">Transferase</keyword>
<dbReference type="GO" id="GO:0009234">
    <property type="term" value="P:menaquinone biosynthetic process"/>
    <property type="evidence" value="ECO:0007669"/>
    <property type="project" value="UniProtKB-UniRule"/>
</dbReference>
<dbReference type="SUPFAM" id="SSF53335">
    <property type="entry name" value="S-adenosyl-L-methionine-dependent methyltransferases"/>
    <property type="match status" value="1"/>
</dbReference>
<dbReference type="Pfam" id="PF01209">
    <property type="entry name" value="Ubie_methyltran"/>
    <property type="match status" value="1"/>
</dbReference>
<comment type="function">
    <text evidence="5">Methyltransferase required for the conversion of demethylmenaquinol (DMKH2) to menaquinol (MKH2).</text>
</comment>
<dbReference type="InterPro" id="IPR029063">
    <property type="entry name" value="SAM-dependent_MTases_sf"/>
</dbReference>
<accession>A0A2V1IQI8</accession>
<evidence type="ECO:0000256" key="1">
    <source>
        <dbReference type="ARBA" id="ARBA00022428"/>
    </source>
</evidence>
<evidence type="ECO:0000256" key="5">
    <source>
        <dbReference type="HAMAP-Rule" id="MF_01813"/>
    </source>
</evidence>
<evidence type="ECO:0000256" key="2">
    <source>
        <dbReference type="ARBA" id="ARBA00022603"/>
    </source>
</evidence>
<dbReference type="EC" id="2.1.1.163" evidence="5"/>
<dbReference type="HAMAP" id="MF_01813">
    <property type="entry name" value="MenG_UbiE_methyltr"/>
    <property type="match status" value="1"/>
</dbReference>
<gene>
    <name evidence="5" type="primary">menG</name>
    <name evidence="6" type="ORF">C5O23_06040</name>
</gene>
<dbReference type="Proteomes" id="UP000244905">
    <property type="component" value="Unassembled WGS sequence"/>
</dbReference>
<evidence type="ECO:0000313" key="7">
    <source>
        <dbReference type="Proteomes" id="UP000244905"/>
    </source>
</evidence>
<dbReference type="InterPro" id="IPR004033">
    <property type="entry name" value="UbiE/COQ5_MeTrFase"/>
</dbReference>
<comment type="similarity">
    <text evidence="5">Belongs to the class I-like SAM-binding methyltransferase superfamily. MenG/UbiE family.</text>
</comment>
<proteinExistence type="inferred from homology"/>
<evidence type="ECO:0000256" key="3">
    <source>
        <dbReference type="ARBA" id="ARBA00022679"/>
    </source>
</evidence>
<dbReference type="PANTHER" id="PTHR43591">
    <property type="entry name" value="METHYLTRANSFERASE"/>
    <property type="match status" value="1"/>
</dbReference>
<dbReference type="Gene3D" id="3.40.50.150">
    <property type="entry name" value="Vaccinia Virus protein VP39"/>
    <property type="match status" value="1"/>
</dbReference>
<sequence length="225" mass="24712">MFDSIAPAYDFMNRAMTFGIDRIWRRKAVDLLRHEPHGEILDIATGTGDLAILMARRLNPCGVTGVDLSEGMVEIGRRKVAEQGLEQCVSLGIADCLALPFADGSFDSVTCAYGVRNFQDLGAGYREMLRVLRPGGRIVILELSTPASAFVRPFYRLYTRGIIPAVGRLVSKDVRAYSYLPESIAAVPQRERMCALMAEAGFTGARFIPMTFGTCCIYTATKPVT</sequence>
<dbReference type="NCBIfam" id="TIGR01934">
    <property type="entry name" value="MenG_MenH_UbiE"/>
    <property type="match status" value="1"/>
</dbReference>
<name>A0A2V1IQI8_9BACT</name>
<dbReference type="CDD" id="cd02440">
    <property type="entry name" value="AdoMet_MTases"/>
    <property type="match status" value="1"/>
</dbReference>
<reference evidence="7" key="1">
    <citation type="submission" date="2018-02" db="EMBL/GenBank/DDBJ databases">
        <authorList>
            <person name="Clavel T."/>
            <person name="Strowig T."/>
        </authorList>
    </citation>
    <scope>NUCLEOTIDE SEQUENCE [LARGE SCALE GENOMIC DNA]</scope>
    <source>
        <strain evidence="7">DSM 103720</strain>
    </source>
</reference>
<dbReference type="AlphaFoldDB" id="A0A2V1IQI8"/>